<dbReference type="EMBL" id="UGQB01000004">
    <property type="protein sequence ID" value="STZ08033.1"/>
    <property type="molecule type" value="Genomic_DNA"/>
</dbReference>
<evidence type="ECO:0000259" key="4">
    <source>
        <dbReference type="PROSITE" id="PS51898"/>
    </source>
</evidence>
<dbReference type="SUPFAM" id="SSF56349">
    <property type="entry name" value="DNA breaking-rejoining enzymes"/>
    <property type="match status" value="1"/>
</dbReference>
<name>A0A378QYB6_9GAMM</name>
<accession>A0A378QYB6</accession>
<gene>
    <name evidence="5" type="primary">intA</name>
    <name evidence="5" type="ORF">NCTC12877_01017</name>
</gene>
<dbReference type="Gene3D" id="1.10.443.10">
    <property type="entry name" value="Intergrase catalytic core"/>
    <property type="match status" value="1"/>
</dbReference>
<dbReference type="GO" id="GO:0003677">
    <property type="term" value="F:DNA binding"/>
    <property type="evidence" value="ECO:0007669"/>
    <property type="project" value="InterPro"/>
</dbReference>
<dbReference type="GO" id="GO:0015074">
    <property type="term" value="P:DNA integration"/>
    <property type="evidence" value="ECO:0007669"/>
    <property type="project" value="UniProtKB-KW"/>
</dbReference>
<dbReference type="PANTHER" id="PTHR30629">
    <property type="entry name" value="PROPHAGE INTEGRASE"/>
    <property type="match status" value="1"/>
</dbReference>
<protein>
    <submittedName>
        <fullName evidence="5">Prophage CP4-57 integrase</fullName>
    </submittedName>
</protein>
<organism evidence="5 6">
    <name type="scientific">Moraxella caprae</name>
    <dbReference type="NCBI Taxonomy" id="90240"/>
    <lineage>
        <taxon>Bacteria</taxon>
        <taxon>Pseudomonadati</taxon>
        <taxon>Pseudomonadota</taxon>
        <taxon>Gammaproteobacteria</taxon>
        <taxon>Moraxellales</taxon>
        <taxon>Moraxellaceae</taxon>
        <taxon>Moraxella</taxon>
    </lineage>
</organism>
<dbReference type="CDD" id="cd00801">
    <property type="entry name" value="INT_P4_C"/>
    <property type="match status" value="1"/>
</dbReference>
<dbReference type="STRING" id="1122244.GCA_000426885_02121"/>
<keyword evidence="3" id="KW-0233">DNA recombination</keyword>
<dbReference type="InterPro" id="IPR050808">
    <property type="entry name" value="Phage_Integrase"/>
</dbReference>
<evidence type="ECO:0000256" key="1">
    <source>
        <dbReference type="ARBA" id="ARBA00008857"/>
    </source>
</evidence>
<dbReference type="PROSITE" id="PS51898">
    <property type="entry name" value="TYR_RECOMBINASE"/>
    <property type="match status" value="1"/>
</dbReference>
<evidence type="ECO:0000313" key="6">
    <source>
        <dbReference type="Proteomes" id="UP000254065"/>
    </source>
</evidence>
<keyword evidence="2" id="KW-0229">DNA integration</keyword>
<reference evidence="5 6" key="1">
    <citation type="submission" date="2018-06" db="EMBL/GenBank/DDBJ databases">
        <authorList>
            <consortium name="Pathogen Informatics"/>
            <person name="Doyle S."/>
        </authorList>
    </citation>
    <scope>NUCLEOTIDE SEQUENCE [LARGE SCALE GENOMIC DNA]</scope>
    <source>
        <strain evidence="5 6">NCTC12877</strain>
    </source>
</reference>
<dbReference type="GO" id="GO:0006310">
    <property type="term" value="P:DNA recombination"/>
    <property type="evidence" value="ECO:0007669"/>
    <property type="project" value="UniProtKB-KW"/>
</dbReference>
<evidence type="ECO:0000256" key="2">
    <source>
        <dbReference type="ARBA" id="ARBA00022908"/>
    </source>
</evidence>
<feature type="domain" description="Tyr recombinase" evidence="4">
    <location>
        <begin position="34"/>
        <end position="223"/>
    </location>
</feature>
<proteinExistence type="inferred from homology"/>
<dbReference type="Proteomes" id="UP000254065">
    <property type="component" value="Unassembled WGS sequence"/>
</dbReference>
<dbReference type="InterPro" id="IPR002104">
    <property type="entry name" value="Integrase_catalytic"/>
</dbReference>
<dbReference type="AlphaFoldDB" id="A0A378QYB6"/>
<dbReference type="PANTHER" id="PTHR30629:SF2">
    <property type="entry name" value="PROPHAGE INTEGRASE INTS-RELATED"/>
    <property type="match status" value="1"/>
</dbReference>
<dbReference type="InterPro" id="IPR011010">
    <property type="entry name" value="DNA_brk_join_enz"/>
</dbReference>
<comment type="similarity">
    <text evidence="1">Belongs to the 'phage' integrase family.</text>
</comment>
<dbReference type="OrthoDB" id="9795573at2"/>
<dbReference type="Pfam" id="PF00589">
    <property type="entry name" value="Phage_integrase"/>
    <property type="match status" value="1"/>
</dbReference>
<sequence length="254" mass="28905">MSLYSNIIKGCAQHTPTNRGKYQVGWVYKPHKTRHKPAITEPYAFSKLLNNVDNVADTFDYNRQILQLLAMLFVRIGDLCAMRWEQVDLANGLWEFRPQKAGSRKDMNDVIVPLPRQAVAILRQLHAKTGDTPFVFYTGRKNAPHTDPQRINNALNSKTMNGGAGYLGVHCPHGFRASAKTMLMERLGYGELITELQLGNTMLNRYGRAYSRMEMLSDRQKMLQDWADYLDDLRAGKIGKVIYLTGKQPKAVNE</sequence>
<keyword evidence="6" id="KW-1185">Reference proteome</keyword>
<evidence type="ECO:0000256" key="3">
    <source>
        <dbReference type="ARBA" id="ARBA00023172"/>
    </source>
</evidence>
<dbReference type="InterPro" id="IPR013762">
    <property type="entry name" value="Integrase-like_cat_sf"/>
</dbReference>
<evidence type="ECO:0000313" key="5">
    <source>
        <dbReference type="EMBL" id="STZ08033.1"/>
    </source>
</evidence>